<evidence type="ECO:0000313" key="4">
    <source>
        <dbReference type="EMBL" id="MDX8418659.1"/>
    </source>
</evidence>
<comment type="caution">
    <text evidence="4">The sequence shown here is derived from an EMBL/GenBank/DDBJ whole genome shotgun (WGS) entry which is preliminary data.</text>
</comment>
<dbReference type="PANTHER" id="PTHR43072">
    <property type="entry name" value="N-ACETYLTRANSFERASE"/>
    <property type="match status" value="1"/>
</dbReference>
<dbReference type="CDD" id="cd04301">
    <property type="entry name" value="NAT_SF"/>
    <property type="match status" value="1"/>
</dbReference>
<dbReference type="InterPro" id="IPR000182">
    <property type="entry name" value="GNAT_dom"/>
</dbReference>
<dbReference type="PROSITE" id="PS51186">
    <property type="entry name" value="GNAT"/>
    <property type="match status" value="1"/>
</dbReference>
<sequence>MIRSIKKEDIPAVLAIYNWYILHTNITFETEELSLEAFTKRIEAVTTRYPWIVMEENGVIKGYAYLGTFNPRAAYDWTADLSIYLDHEERGHGLGAQLMHAILQEAAEEGYYQIISIVTSGNAASEQLHEKCGFVRKGSLENTGYKNGKWLGITYFMKTLRNAAGAPEEIQYEKERKVK</sequence>
<dbReference type="RefSeq" id="WP_370595330.1">
    <property type="nucleotide sequence ID" value="NZ_JALBUR010000001.1"/>
</dbReference>
<dbReference type="Proteomes" id="UP001286174">
    <property type="component" value="Unassembled WGS sequence"/>
</dbReference>
<protein>
    <submittedName>
        <fullName evidence="4">GNAT family N-acetyltransferase</fullName>
    </submittedName>
</protein>
<accession>A0AB35U182</accession>
<evidence type="ECO:0000313" key="5">
    <source>
        <dbReference type="Proteomes" id="UP001286174"/>
    </source>
</evidence>
<dbReference type="EMBL" id="JALBUR010000001">
    <property type="protein sequence ID" value="MDX8418659.1"/>
    <property type="molecule type" value="Genomic_DNA"/>
</dbReference>
<organism evidence="4 5">
    <name type="scientific">Grylomicrobium aquisgranensis</name>
    <dbReference type="NCBI Taxonomy" id="2926318"/>
    <lineage>
        <taxon>Bacteria</taxon>
        <taxon>Bacillati</taxon>
        <taxon>Bacillota</taxon>
        <taxon>Erysipelotrichia</taxon>
        <taxon>Erysipelotrichales</taxon>
        <taxon>Erysipelotrichaceae</taxon>
        <taxon>Grylomicrobium</taxon>
    </lineage>
</organism>
<keyword evidence="5" id="KW-1185">Reference proteome</keyword>
<dbReference type="Gene3D" id="3.40.630.30">
    <property type="match status" value="1"/>
</dbReference>
<dbReference type="GO" id="GO:0016747">
    <property type="term" value="F:acyltransferase activity, transferring groups other than amino-acyl groups"/>
    <property type="evidence" value="ECO:0007669"/>
    <property type="project" value="InterPro"/>
</dbReference>
<name>A0AB35U182_9FIRM</name>
<dbReference type="PANTHER" id="PTHR43072:SF23">
    <property type="entry name" value="UPF0039 PROTEIN C11D3.02C"/>
    <property type="match status" value="1"/>
</dbReference>
<gene>
    <name evidence="4" type="ORF">MOZ60_00965</name>
</gene>
<evidence type="ECO:0000256" key="1">
    <source>
        <dbReference type="ARBA" id="ARBA00022679"/>
    </source>
</evidence>
<reference evidence="4 5" key="1">
    <citation type="submission" date="2022-03" db="EMBL/GenBank/DDBJ databases">
        <title>Novel taxa within the pig intestine.</title>
        <authorList>
            <person name="Wylensek D."/>
            <person name="Bishof K."/>
            <person name="Afrizal A."/>
            <person name="Clavel T."/>
        </authorList>
    </citation>
    <scope>NUCLEOTIDE SEQUENCE [LARGE SCALE GENOMIC DNA]</scope>
    <source>
        <strain evidence="4 5">CLA-KB-P133</strain>
    </source>
</reference>
<dbReference type="SUPFAM" id="SSF55729">
    <property type="entry name" value="Acyl-CoA N-acyltransferases (Nat)"/>
    <property type="match status" value="1"/>
</dbReference>
<proteinExistence type="predicted"/>
<dbReference type="InterPro" id="IPR016181">
    <property type="entry name" value="Acyl_CoA_acyltransferase"/>
</dbReference>
<evidence type="ECO:0000259" key="3">
    <source>
        <dbReference type="PROSITE" id="PS51186"/>
    </source>
</evidence>
<keyword evidence="2" id="KW-0012">Acyltransferase</keyword>
<dbReference type="AlphaFoldDB" id="A0AB35U182"/>
<evidence type="ECO:0000256" key="2">
    <source>
        <dbReference type="ARBA" id="ARBA00023315"/>
    </source>
</evidence>
<feature type="domain" description="N-acetyltransferase" evidence="3">
    <location>
        <begin position="1"/>
        <end position="162"/>
    </location>
</feature>
<dbReference type="Pfam" id="PF13420">
    <property type="entry name" value="Acetyltransf_4"/>
    <property type="match status" value="1"/>
</dbReference>
<keyword evidence="1" id="KW-0808">Transferase</keyword>